<dbReference type="PROSITE" id="PS00144">
    <property type="entry name" value="ASN_GLN_ASE_1"/>
    <property type="match status" value="1"/>
</dbReference>
<dbReference type="InterPro" id="IPR006034">
    <property type="entry name" value="Asparaginase/glutaminase-like"/>
</dbReference>
<comment type="similarity">
    <text evidence="1">Belongs to the asparaginase 1 family.</text>
</comment>
<dbReference type="Proteomes" id="UP000294360">
    <property type="component" value="Chromosome"/>
</dbReference>
<dbReference type="FunFam" id="3.40.50.1170:FF:000001">
    <property type="entry name" value="L-asparaginase 2"/>
    <property type="match status" value="1"/>
</dbReference>
<feature type="signal peptide" evidence="7">
    <location>
        <begin position="1"/>
        <end position="24"/>
    </location>
</feature>
<name>A0A4U8Z6B0_METTU</name>
<dbReference type="SFLD" id="SFLDS00057">
    <property type="entry name" value="Glutaminase/Asparaginase"/>
    <property type="match status" value="1"/>
</dbReference>
<evidence type="ECO:0000256" key="7">
    <source>
        <dbReference type="SAM" id="SignalP"/>
    </source>
</evidence>
<dbReference type="PANTHER" id="PTHR11707:SF28">
    <property type="entry name" value="60 KDA LYSOPHOSPHOLIPASE"/>
    <property type="match status" value="1"/>
</dbReference>
<dbReference type="RefSeq" id="WP_197732004.1">
    <property type="nucleotide sequence ID" value="NZ_CP139089.1"/>
</dbReference>
<dbReference type="GO" id="GO:0004067">
    <property type="term" value="F:asparaginase activity"/>
    <property type="evidence" value="ECO:0007669"/>
    <property type="project" value="UniProtKB-UniRule"/>
</dbReference>
<dbReference type="KEGG" id="mtun:MTUNDRAET4_3930"/>
<feature type="domain" description="L-asparaginase N-terminal" evidence="8">
    <location>
        <begin position="8"/>
        <end position="200"/>
    </location>
</feature>
<dbReference type="Pfam" id="PF00710">
    <property type="entry name" value="Asparaginase"/>
    <property type="match status" value="1"/>
</dbReference>
<evidence type="ECO:0000256" key="2">
    <source>
        <dbReference type="ARBA" id="ARBA00022801"/>
    </source>
</evidence>
<evidence type="ECO:0000256" key="5">
    <source>
        <dbReference type="PROSITE-ProRule" id="PRU10099"/>
    </source>
</evidence>
<dbReference type="AlphaFoldDB" id="A0A4U8Z6B0"/>
<evidence type="ECO:0000313" key="11">
    <source>
        <dbReference type="Proteomes" id="UP000294360"/>
    </source>
</evidence>
<dbReference type="PIRSF" id="PIRSF001220">
    <property type="entry name" value="L-ASNase_gatD"/>
    <property type="match status" value="1"/>
</dbReference>
<feature type="binding site" evidence="4">
    <location>
        <begin position="97"/>
        <end position="98"/>
    </location>
    <ligand>
        <name>substrate</name>
    </ligand>
</feature>
<keyword evidence="7" id="KW-0732">Signal</keyword>
<dbReference type="PROSITE" id="PS51732">
    <property type="entry name" value="ASN_GLN_ASE_3"/>
    <property type="match status" value="1"/>
</dbReference>
<feature type="active site" evidence="5">
    <location>
        <position position="17"/>
    </location>
</feature>
<dbReference type="GO" id="GO:0006528">
    <property type="term" value="P:asparagine metabolic process"/>
    <property type="evidence" value="ECO:0007669"/>
    <property type="project" value="InterPro"/>
</dbReference>
<dbReference type="InterPro" id="IPR037152">
    <property type="entry name" value="L-asparaginase_N_sf"/>
</dbReference>
<feature type="active site" evidence="6">
    <location>
        <position position="97"/>
    </location>
</feature>
<dbReference type="InterPro" id="IPR036152">
    <property type="entry name" value="Asp/glu_Ase-like_sf"/>
</dbReference>
<dbReference type="InterPro" id="IPR027475">
    <property type="entry name" value="Asparaginase/glutaminase_AS2"/>
</dbReference>
<evidence type="ECO:0000256" key="6">
    <source>
        <dbReference type="PROSITE-ProRule" id="PRU10100"/>
    </source>
</evidence>
<feature type="active site" description="O-isoaspartyl threonine intermediate" evidence="3">
    <location>
        <position position="17"/>
    </location>
</feature>
<dbReference type="InterPro" id="IPR027473">
    <property type="entry name" value="L-asparaginase_C"/>
</dbReference>
<dbReference type="InterPro" id="IPR027474">
    <property type="entry name" value="L-asparaginase_N"/>
</dbReference>
<evidence type="ECO:0000259" key="8">
    <source>
        <dbReference type="Pfam" id="PF00710"/>
    </source>
</evidence>
<feature type="domain" description="Asparaginase/glutaminase C-terminal" evidence="9">
    <location>
        <begin position="217"/>
        <end position="331"/>
    </location>
</feature>
<dbReference type="Pfam" id="PF17763">
    <property type="entry name" value="Asparaginase_C"/>
    <property type="match status" value="1"/>
</dbReference>
<dbReference type="InterPro" id="IPR004550">
    <property type="entry name" value="AsnASE_II"/>
</dbReference>
<evidence type="ECO:0000259" key="9">
    <source>
        <dbReference type="Pfam" id="PF17763"/>
    </source>
</evidence>
<evidence type="ECO:0000256" key="1">
    <source>
        <dbReference type="ARBA" id="ARBA00010518"/>
    </source>
</evidence>
<dbReference type="PANTHER" id="PTHR11707">
    <property type="entry name" value="L-ASPARAGINASE"/>
    <property type="match status" value="1"/>
</dbReference>
<organism evidence="10 11">
    <name type="scientific">Methylocella tundrae</name>
    <dbReference type="NCBI Taxonomy" id="227605"/>
    <lineage>
        <taxon>Bacteria</taxon>
        <taxon>Pseudomonadati</taxon>
        <taxon>Pseudomonadota</taxon>
        <taxon>Alphaproteobacteria</taxon>
        <taxon>Hyphomicrobiales</taxon>
        <taxon>Beijerinckiaceae</taxon>
        <taxon>Methylocella</taxon>
    </lineage>
</organism>
<dbReference type="InterPro" id="IPR040919">
    <property type="entry name" value="Asparaginase_C"/>
</dbReference>
<feature type="chain" id="PRO_5020599492" evidence="7">
    <location>
        <begin position="25"/>
        <end position="334"/>
    </location>
</feature>
<dbReference type="EC" id="3.5.1.1" evidence="10"/>
<dbReference type="Gene3D" id="3.40.50.1170">
    <property type="entry name" value="L-asparaginase, N-terminal domain"/>
    <property type="match status" value="1"/>
</dbReference>
<dbReference type="PRINTS" id="PR00139">
    <property type="entry name" value="ASNGLNASE"/>
</dbReference>
<dbReference type="CDD" id="cd08964">
    <property type="entry name" value="L-asparaginase_II"/>
    <property type="match status" value="1"/>
</dbReference>
<evidence type="ECO:0000256" key="4">
    <source>
        <dbReference type="PIRSR" id="PIRSR001220-2"/>
    </source>
</evidence>
<dbReference type="SUPFAM" id="SSF53774">
    <property type="entry name" value="Glutaminase/Asparaginase"/>
    <property type="match status" value="1"/>
</dbReference>
<accession>A0A4U8Z6B0</accession>
<dbReference type="Gene3D" id="3.40.50.40">
    <property type="match status" value="1"/>
</dbReference>
<reference evidence="10 11" key="1">
    <citation type="submission" date="2019-03" db="EMBL/GenBank/DDBJ databases">
        <authorList>
            <person name="Kox A.R. M."/>
        </authorList>
    </citation>
    <scope>NUCLEOTIDE SEQUENCE [LARGE SCALE GENOMIC DNA]</scope>
    <source>
        <strain evidence="10">MTUNDRAET4 annotated genome</strain>
    </source>
</reference>
<dbReference type="SMART" id="SM00870">
    <property type="entry name" value="Asparaginase"/>
    <property type="match status" value="1"/>
</dbReference>
<feature type="binding site" evidence="4">
    <location>
        <position position="66"/>
    </location>
    <ligand>
        <name>substrate</name>
    </ligand>
</feature>
<evidence type="ECO:0000256" key="3">
    <source>
        <dbReference type="PIRSR" id="PIRSR001220-1"/>
    </source>
</evidence>
<keyword evidence="2 10" id="KW-0378">Hydrolase</keyword>
<dbReference type="PIRSF" id="PIRSF500176">
    <property type="entry name" value="L_ASNase"/>
    <property type="match status" value="1"/>
</dbReference>
<protein>
    <submittedName>
        <fullName evidence="10">Asparaginase</fullName>
        <ecNumber evidence="10">3.5.1.1</ecNumber>
    </submittedName>
</protein>
<dbReference type="InterPro" id="IPR020827">
    <property type="entry name" value="Asparaginase/glutaminase_AS1"/>
</dbReference>
<proteinExistence type="inferred from homology"/>
<gene>
    <name evidence="10" type="ORF">MTUNDRAET4_3930</name>
</gene>
<dbReference type="PROSITE" id="PS00917">
    <property type="entry name" value="ASN_GLN_ASE_2"/>
    <property type="match status" value="1"/>
</dbReference>
<sequence length="334" mass="33884">MNVSRRPRLIILSTGGTIAMTAQAASGGAAPEGAALRLGAAALVAALPQLQDIGDIFARDVLAKPSASLTLPDLAEIAKAAAEAATSADGVLITHGTDTLEETAFALSVLVQVDVPIVLTAAMRRPDQPGADGAANLLAAARVAVSGSARKKGVLVVTDDEIHAGPLIRKTHSFRTHAFSSLPFGPIGYVAEDRVRFALSPAVAPPLLTFGAGAPIVPILEAGPGFERESLKALGAGAIEGLVLSLPGAGHVAAAAAGDLGLLAERIPVVFASRTGAGETLRASYGYAGGEIDLIARGLIPAQSLDARKARIALQILLSGGARQPDVRAMFQNF</sequence>
<dbReference type="EMBL" id="LR536450">
    <property type="protein sequence ID" value="VFU10811.1"/>
    <property type="molecule type" value="Genomic_DNA"/>
</dbReference>
<evidence type="ECO:0000313" key="10">
    <source>
        <dbReference type="EMBL" id="VFU10811.1"/>
    </source>
</evidence>